<dbReference type="AlphaFoldDB" id="A0A368QFQ4"/>
<dbReference type="EMBL" id="CM003530">
    <property type="protein sequence ID" value="RCV16816.1"/>
    <property type="molecule type" value="Genomic_DNA"/>
</dbReference>
<proteinExistence type="predicted"/>
<organism evidence="2">
    <name type="scientific">Setaria italica</name>
    <name type="common">Foxtail millet</name>
    <name type="synonym">Panicum italicum</name>
    <dbReference type="NCBI Taxonomy" id="4555"/>
    <lineage>
        <taxon>Eukaryota</taxon>
        <taxon>Viridiplantae</taxon>
        <taxon>Streptophyta</taxon>
        <taxon>Embryophyta</taxon>
        <taxon>Tracheophyta</taxon>
        <taxon>Spermatophyta</taxon>
        <taxon>Magnoliopsida</taxon>
        <taxon>Liliopsida</taxon>
        <taxon>Poales</taxon>
        <taxon>Poaceae</taxon>
        <taxon>PACMAD clade</taxon>
        <taxon>Panicoideae</taxon>
        <taxon>Panicodae</taxon>
        <taxon>Paniceae</taxon>
        <taxon>Cenchrinae</taxon>
        <taxon>Setaria</taxon>
    </lineage>
</organism>
<feature type="compositionally biased region" description="Low complexity" evidence="1">
    <location>
        <begin position="25"/>
        <end position="47"/>
    </location>
</feature>
<protein>
    <submittedName>
        <fullName evidence="2">Uncharacterized protein</fullName>
    </submittedName>
</protein>
<evidence type="ECO:0000256" key="1">
    <source>
        <dbReference type="SAM" id="MobiDB-lite"/>
    </source>
</evidence>
<evidence type="ECO:0000313" key="2">
    <source>
        <dbReference type="EMBL" id="RCV16816.1"/>
    </source>
</evidence>
<feature type="region of interest" description="Disordered" evidence="1">
    <location>
        <begin position="17"/>
        <end position="50"/>
    </location>
</feature>
<sequence>MAMEELDEFEVLWPETSCHSRAHGPPTSSSPVPVQVQPSEAPAAARSRPVDVPNPRVARVSCRWNDDVDRLRVLALDPRVHCAHNITEVANCITDLQNPCCLPFAKRPRACICTSICTHGQYGN</sequence>
<name>A0A368QFQ4_SETIT</name>
<dbReference type="OrthoDB" id="688889at2759"/>
<reference evidence="2" key="2">
    <citation type="submission" date="2015-07" db="EMBL/GenBank/DDBJ databases">
        <authorList>
            <person name="Noorani M."/>
        </authorList>
    </citation>
    <scope>NUCLEOTIDE SEQUENCE</scope>
    <source>
        <strain evidence="2">Yugu1</strain>
    </source>
</reference>
<accession>A0A368QFQ4</accession>
<reference evidence="2" key="1">
    <citation type="journal article" date="2012" name="Nat. Biotechnol.">
        <title>Reference genome sequence of the model plant Setaria.</title>
        <authorList>
            <person name="Bennetzen J.L."/>
            <person name="Schmutz J."/>
            <person name="Wang H."/>
            <person name="Percifield R."/>
            <person name="Hawkins J."/>
            <person name="Pontaroli A.C."/>
            <person name="Estep M."/>
            <person name="Feng L."/>
            <person name="Vaughn J.N."/>
            <person name="Grimwood J."/>
            <person name="Jenkins J."/>
            <person name="Barry K."/>
            <person name="Lindquist E."/>
            <person name="Hellsten U."/>
            <person name="Deshpande S."/>
            <person name="Wang X."/>
            <person name="Wu X."/>
            <person name="Mitros T."/>
            <person name="Triplett J."/>
            <person name="Yang X."/>
            <person name="Ye C.Y."/>
            <person name="Mauro-Herrera M."/>
            <person name="Wang L."/>
            <person name="Li P."/>
            <person name="Sharma M."/>
            <person name="Sharma R."/>
            <person name="Ronald P.C."/>
            <person name="Panaud O."/>
            <person name="Kellogg E.A."/>
            <person name="Brutnell T.P."/>
            <person name="Doust A.N."/>
            <person name="Tuskan G.A."/>
            <person name="Rokhsar D."/>
            <person name="Devos K.M."/>
        </authorList>
    </citation>
    <scope>NUCLEOTIDE SEQUENCE [LARGE SCALE GENOMIC DNA]</scope>
    <source>
        <strain evidence="2">Yugu1</strain>
    </source>
</reference>
<gene>
    <name evidence="2" type="ORF">SETIT_3G168400v2</name>
</gene>